<proteinExistence type="predicted"/>
<accession>A0A498BV34</accession>
<protein>
    <recommendedName>
        <fullName evidence="4">Lipoprotein</fullName>
    </recommendedName>
</protein>
<comment type="caution">
    <text evidence="2">The sequence shown here is derived from an EMBL/GenBank/DDBJ whole genome shotgun (WGS) entry which is preliminary data.</text>
</comment>
<gene>
    <name evidence="2" type="ORF">C7474_2260</name>
</gene>
<dbReference type="OrthoDB" id="5116543at2"/>
<organism evidence="2 3">
    <name type="scientific">Microbacterium telephonicum</name>
    <dbReference type="NCBI Taxonomy" id="1714841"/>
    <lineage>
        <taxon>Bacteria</taxon>
        <taxon>Bacillati</taxon>
        <taxon>Actinomycetota</taxon>
        <taxon>Actinomycetes</taxon>
        <taxon>Micrococcales</taxon>
        <taxon>Microbacteriaceae</taxon>
        <taxon>Microbacterium</taxon>
    </lineage>
</organism>
<keyword evidence="1" id="KW-0732">Signal</keyword>
<evidence type="ECO:0008006" key="4">
    <source>
        <dbReference type="Google" id="ProtNLM"/>
    </source>
</evidence>
<evidence type="ECO:0000256" key="1">
    <source>
        <dbReference type="SAM" id="SignalP"/>
    </source>
</evidence>
<dbReference type="PROSITE" id="PS51257">
    <property type="entry name" value="PROKAR_LIPOPROTEIN"/>
    <property type="match status" value="1"/>
</dbReference>
<reference evidence="2 3" key="1">
    <citation type="journal article" date="2015" name="Stand. Genomic Sci.">
        <title>Genomic Encyclopedia of Bacterial and Archaeal Type Strains, Phase III: the genomes of soil and plant-associated and newly described type strains.</title>
        <authorList>
            <person name="Whitman W.B."/>
            <person name="Woyke T."/>
            <person name="Klenk H.P."/>
            <person name="Zhou Y."/>
            <person name="Lilburn T.G."/>
            <person name="Beck B.J."/>
            <person name="De Vos P."/>
            <person name="Vandamme P."/>
            <person name="Eisen J.A."/>
            <person name="Garrity G."/>
            <person name="Hugenholtz P."/>
            <person name="Kyrpides N.C."/>
        </authorList>
    </citation>
    <scope>NUCLEOTIDE SEQUENCE [LARGE SCALE GENOMIC DNA]</scope>
    <source>
        <strain evidence="2 3">S2T63</strain>
    </source>
</reference>
<feature type="signal peptide" evidence="1">
    <location>
        <begin position="1"/>
        <end position="32"/>
    </location>
</feature>
<dbReference type="EMBL" id="RCDB01000003">
    <property type="protein sequence ID" value="RLK47664.1"/>
    <property type="molecule type" value="Genomic_DNA"/>
</dbReference>
<evidence type="ECO:0000313" key="3">
    <source>
        <dbReference type="Proteomes" id="UP000273158"/>
    </source>
</evidence>
<evidence type="ECO:0000313" key="2">
    <source>
        <dbReference type="EMBL" id="RLK47664.1"/>
    </source>
</evidence>
<dbReference type="AlphaFoldDB" id="A0A498BV34"/>
<feature type="chain" id="PRO_5019837211" description="Lipoprotein" evidence="1">
    <location>
        <begin position="33"/>
        <end position="139"/>
    </location>
</feature>
<dbReference type="Proteomes" id="UP000273158">
    <property type="component" value="Unassembled WGS sequence"/>
</dbReference>
<sequence>MTSRASTPGISALGLVSIVLLLAGCSAFDATAHGSAETTYTGASGLAKEHPEVASWLPSDATSITVVDSTRADDTMTVGFDSASAPDGCEAAARQSAPTMSVDTDVDVYAVDSVLVCGDWALARDADHWVAWTPAVEAG</sequence>
<keyword evidence="3" id="KW-1185">Reference proteome</keyword>
<dbReference type="RefSeq" id="WP_121060018.1">
    <property type="nucleotide sequence ID" value="NZ_RCDB01000003.1"/>
</dbReference>
<name>A0A498BV34_9MICO</name>